<evidence type="ECO:0000313" key="2">
    <source>
        <dbReference type="EMBL" id="KAK9525419.1"/>
    </source>
</evidence>
<feature type="compositionally biased region" description="Basic residues" evidence="1">
    <location>
        <begin position="272"/>
        <end position="284"/>
    </location>
</feature>
<sequence>MRTPGTLSRPPLNNEATQLSDQVGAPRPPEDFDGQLERLVVLGRTWIGDCWYAPLTIGGTCCSALVDTGSSATLVRPDVVKNKAVIFPTIVKLQSVTGERAPMVGEAIVTLGLGRKSVRCPVWVANLEDCILGLDVLGALDCVINTKRGTLTFPDGHVIQMWRQPPRPGCVTTHTITTLTAETTNSAATSGMSSNEPPTPPPTLPTAELHPPPTTVRPAAVSHTQVTNTTPPDDSERVLAVKETELGVLGPALSSPSPAHGPSAPSTPSPQSRRRPQRNRRPPGHLRDFVCPLGGEGLCGGRVV</sequence>
<evidence type="ECO:0000313" key="3">
    <source>
        <dbReference type="Proteomes" id="UP001488805"/>
    </source>
</evidence>
<gene>
    <name evidence="2" type="ORF">VZT92_016131</name>
</gene>
<dbReference type="AlphaFoldDB" id="A0AAW1ES45"/>
<dbReference type="Proteomes" id="UP001488805">
    <property type="component" value="Unassembled WGS sequence"/>
</dbReference>
<dbReference type="InterPro" id="IPR001969">
    <property type="entry name" value="Aspartic_peptidase_AS"/>
</dbReference>
<reference evidence="2 3" key="1">
    <citation type="journal article" date="2024" name="Genome Biol. Evol.">
        <title>Chromosome-level genome assembly of the viviparous eelpout Zoarces viviparus.</title>
        <authorList>
            <person name="Fuhrmann N."/>
            <person name="Brasseur M.V."/>
            <person name="Bakowski C.E."/>
            <person name="Podsiadlowski L."/>
            <person name="Prost S."/>
            <person name="Krehenwinkel H."/>
            <person name="Mayer C."/>
        </authorList>
    </citation>
    <scope>NUCLEOTIDE SEQUENCE [LARGE SCALE GENOMIC DNA]</scope>
    <source>
        <strain evidence="2">NO-MEL_2022_Ind0_liver</strain>
    </source>
</reference>
<feature type="region of interest" description="Disordered" evidence="1">
    <location>
        <begin position="184"/>
        <end position="237"/>
    </location>
</feature>
<feature type="compositionally biased region" description="Pro residues" evidence="1">
    <location>
        <begin position="197"/>
        <end position="215"/>
    </location>
</feature>
<proteinExistence type="predicted"/>
<feature type="compositionally biased region" description="Low complexity" evidence="1">
    <location>
        <begin position="249"/>
        <end position="271"/>
    </location>
</feature>
<dbReference type="GO" id="GO:0006508">
    <property type="term" value="P:proteolysis"/>
    <property type="evidence" value="ECO:0007669"/>
    <property type="project" value="InterPro"/>
</dbReference>
<dbReference type="Gene3D" id="2.40.70.10">
    <property type="entry name" value="Acid Proteases"/>
    <property type="match status" value="1"/>
</dbReference>
<protein>
    <recommendedName>
        <fullName evidence="4">Peptidase A2 domain-containing protein</fullName>
    </recommendedName>
</protein>
<comment type="caution">
    <text evidence="2">The sequence shown here is derived from an EMBL/GenBank/DDBJ whole genome shotgun (WGS) entry which is preliminary data.</text>
</comment>
<dbReference type="EMBL" id="JBCEZU010000134">
    <property type="protein sequence ID" value="KAK9525419.1"/>
    <property type="molecule type" value="Genomic_DNA"/>
</dbReference>
<keyword evidence="3" id="KW-1185">Reference proteome</keyword>
<feature type="region of interest" description="Disordered" evidence="1">
    <location>
        <begin position="1"/>
        <end position="29"/>
    </location>
</feature>
<dbReference type="PROSITE" id="PS00141">
    <property type="entry name" value="ASP_PROTEASE"/>
    <property type="match status" value="1"/>
</dbReference>
<evidence type="ECO:0008006" key="4">
    <source>
        <dbReference type="Google" id="ProtNLM"/>
    </source>
</evidence>
<dbReference type="GO" id="GO:0004190">
    <property type="term" value="F:aspartic-type endopeptidase activity"/>
    <property type="evidence" value="ECO:0007669"/>
    <property type="project" value="InterPro"/>
</dbReference>
<accession>A0AAW1ES45</accession>
<dbReference type="CDD" id="cd00303">
    <property type="entry name" value="retropepsin_like"/>
    <property type="match status" value="1"/>
</dbReference>
<name>A0AAW1ES45_ZOAVI</name>
<dbReference type="InterPro" id="IPR021109">
    <property type="entry name" value="Peptidase_aspartic_dom_sf"/>
</dbReference>
<dbReference type="SUPFAM" id="SSF50630">
    <property type="entry name" value="Acid proteases"/>
    <property type="match status" value="1"/>
</dbReference>
<evidence type="ECO:0000256" key="1">
    <source>
        <dbReference type="SAM" id="MobiDB-lite"/>
    </source>
</evidence>
<organism evidence="2 3">
    <name type="scientific">Zoarces viviparus</name>
    <name type="common">Viviparous eelpout</name>
    <name type="synonym">Blennius viviparus</name>
    <dbReference type="NCBI Taxonomy" id="48416"/>
    <lineage>
        <taxon>Eukaryota</taxon>
        <taxon>Metazoa</taxon>
        <taxon>Chordata</taxon>
        <taxon>Craniata</taxon>
        <taxon>Vertebrata</taxon>
        <taxon>Euteleostomi</taxon>
        <taxon>Actinopterygii</taxon>
        <taxon>Neopterygii</taxon>
        <taxon>Teleostei</taxon>
        <taxon>Neoteleostei</taxon>
        <taxon>Acanthomorphata</taxon>
        <taxon>Eupercaria</taxon>
        <taxon>Perciformes</taxon>
        <taxon>Cottioidei</taxon>
        <taxon>Zoarcales</taxon>
        <taxon>Zoarcidae</taxon>
        <taxon>Zoarcinae</taxon>
        <taxon>Zoarces</taxon>
    </lineage>
</organism>
<dbReference type="Pfam" id="PF13650">
    <property type="entry name" value="Asp_protease_2"/>
    <property type="match status" value="1"/>
</dbReference>
<feature type="region of interest" description="Disordered" evidence="1">
    <location>
        <begin position="249"/>
        <end position="289"/>
    </location>
</feature>
<feature type="compositionally biased region" description="Polar residues" evidence="1">
    <location>
        <begin position="222"/>
        <end position="232"/>
    </location>
</feature>